<keyword evidence="2" id="KW-1185">Reference proteome</keyword>
<gene>
    <name evidence="1" type="ORF">EVB93_216</name>
</gene>
<sequence length="145" mass="16193">MYCNHFKNPITCLQCTPEERDQAVEVAKQLIRSRPVVSEIQESEVLDKIEPVVIVEEPESLTPQNETIPLNIVISPAPLPVDKNPVMSENTITVNLETVTGESIRFECSVCEDTQDLLSAISRNISAKNPSLKKMVIHNPRKNSV</sequence>
<evidence type="ECO:0000313" key="2">
    <source>
        <dbReference type="Proteomes" id="UP000629603"/>
    </source>
</evidence>
<evidence type="ECO:0000313" key="1">
    <source>
        <dbReference type="EMBL" id="QIG71323.1"/>
    </source>
</evidence>
<dbReference type="Proteomes" id="UP000629603">
    <property type="component" value="Segment"/>
</dbReference>
<name>A0A7S5R556_9CAUD</name>
<proteinExistence type="predicted"/>
<accession>A0A7S5R556</accession>
<reference evidence="1 2" key="1">
    <citation type="submission" date="2020-01" db="EMBL/GenBank/DDBJ databases">
        <title>Patterns of diversity and host range of bacteriophage communities associated with bean-nodulatin bacteria.</title>
        <authorList>
            <person name="Vann Cauwenberghe J."/>
            <person name="Santamaria R.I."/>
            <person name="Bustos P."/>
            <person name="Juarez S."/>
            <person name="Gonzalez V."/>
        </authorList>
    </citation>
    <scope>NUCLEOTIDE SEQUENCE [LARGE SCALE GENOMIC DNA]</scope>
</reference>
<protein>
    <submittedName>
        <fullName evidence="1">Uncharacterized protein</fullName>
    </submittedName>
</protein>
<dbReference type="EMBL" id="MN988521">
    <property type="protein sequence ID" value="QIG71323.1"/>
    <property type="molecule type" value="Genomic_DNA"/>
</dbReference>
<organism evidence="1 2">
    <name type="scientific">Rhizobium phage RHph_TM30</name>
    <dbReference type="NCBI Taxonomy" id="2509764"/>
    <lineage>
        <taxon>Viruses</taxon>
        <taxon>Duplodnaviria</taxon>
        <taxon>Heunggongvirae</taxon>
        <taxon>Uroviricota</taxon>
        <taxon>Caudoviricetes</taxon>
        <taxon>Kleczkowskaviridae</taxon>
        <taxon>Cuauhnahuacvirus</taxon>
        <taxon>Cuauhnahuacvirus TM30</taxon>
    </lineage>
</organism>